<proteinExistence type="predicted"/>
<dbReference type="Proteomes" id="UP000321408">
    <property type="component" value="Chromosome"/>
</dbReference>
<evidence type="ECO:0000313" key="2">
    <source>
        <dbReference type="Proteomes" id="UP000321408"/>
    </source>
</evidence>
<dbReference type="RefSeq" id="WP_147662206.1">
    <property type="nucleotide sequence ID" value="NZ_CP042905.2"/>
</dbReference>
<gene>
    <name evidence="1" type="ORF">DSAG12_01116</name>
</gene>
<sequence length="105" mass="11712">MQNIILNEFNLNPNITVEEISINTGITLKDVRAIIFDLKATGRLRGTFSQISGKMQTVEISNLYGRKIEKLETISKGDQKFCVECGSEIDTTEDAQFCAYCGSKL</sequence>
<evidence type="ECO:0000313" key="1">
    <source>
        <dbReference type="EMBL" id="QEE15291.1"/>
    </source>
</evidence>
<keyword evidence="2" id="KW-1185">Reference proteome</keyword>
<reference evidence="1 2" key="1">
    <citation type="journal article" date="2020" name="Nature">
        <title>Isolation of an archaeon at the prokaryote-eukaryote interface.</title>
        <authorList>
            <person name="Imachi H."/>
            <person name="Nobu M.K."/>
            <person name="Nakahara N."/>
            <person name="Morono Y."/>
            <person name="Ogawara M."/>
            <person name="Takaki Y."/>
            <person name="Takano Y."/>
            <person name="Uematsu K."/>
            <person name="Ikuta T."/>
            <person name="Ito M."/>
            <person name="Matsui Y."/>
            <person name="Miyazaki M."/>
            <person name="Murata K."/>
            <person name="Saito Y."/>
            <person name="Sakai S."/>
            <person name="Song C."/>
            <person name="Tasumi E."/>
            <person name="Yamanaka Y."/>
            <person name="Yamaguchi T."/>
            <person name="Kamagata Y."/>
            <person name="Tamaki H."/>
            <person name="Takai K."/>
        </authorList>
    </citation>
    <scope>NUCLEOTIDE SEQUENCE [LARGE SCALE GENOMIC DNA]</scope>
    <source>
        <strain evidence="1 2">MK-D1</strain>
    </source>
</reference>
<accession>A0A5B9D8F9</accession>
<dbReference type="KEGG" id="psyt:DSAG12_01116"/>
<organism evidence="1 2">
    <name type="scientific">Promethearchaeum syntrophicum</name>
    <dbReference type="NCBI Taxonomy" id="2594042"/>
    <lineage>
        <taxon>Archaea</taxon>
        <taxon>Promethearchaeati</taxon>
        <taxon>Promethearchaeota</taxon>
        <taxon>Promethearchaeia</taxon>
        <taxon>Promethearchaeales</taxon>
        <taxon>Promethearchaeaceae</taxon>
        <taxon>Promethearchaeum</taxon>
    </lineage>
</organism>
<reference evidence="1 2" key="2">
    <citation type="journal article" date="2024" name="Int. J. Syst. Evol. Microbiol.">
        <title>Promethearchaeum syntrophicum gen. nov., sp. nov., an anaerobic, obligately syntrophic archaeon, the first isolate of the lineage 'Asgard' archaea, and proposal of the new archaeal phylum Promethearchaeota phyl. nov. and kingdom Promethearchaeati regn. nov.</title>
        <authorList>
            <person name="Imachi H."/>
            <person name="Nobu M.K."/>
            <person name="Kato S."/>
            <person name="Takaki Y."/>
            <person name="Miyazaki M."/>
            <person name="Miyata M."/>
            <person name="Ogawara M."/>
            <person name="Saito Y."/>
            <person name="Sakai S."/>
            <person name="Tahara Y.O."/>
            <person name="Takano Y."/>
            <person name="Tasumi E."/>
            <person name="Uematsu K."/>
            <person name="Yoshimura T."/>
            <person name="Itoh T."/>
            <person name="Ohkuma M."/>
            <person name="Takai K."/>
        </authorList>
    </citation>
    <scope>NUCLEOTIDE SEQUENCE [LARGE SCALE GENOMIC DNA]</scope>
    <source>
        <strain evidence="1 2">MK-D1</strain>
    </source>
</reference>
<protein>
    <submittedName>
        <fullName evidence="1">Zinc ribbon domain-containing protein</fullName>
    </submittedName>
</protein>
<dbReference type="GeneID" id="41329113"/>
<dbReference type="AlphaFoldDB" id="A0A5B9D8F9"/>
<dbReference type="EMBL" id="CP042905">
    <property type="protein sequence ID" value="QEE15291.1"/>
    <property type="molecule type" value="Genomic_DNA"/>
</dbReference>
<name>A0A5B9D8F9_9ARCH</name>